<keyword evidence="1" id="KW-0732">Signal</keyword>
<evidence type="ECO:0000256" key="1">
    <source>
        <dbReference type="SAM" id="SignalP"/>
    </source>
</evidence>
<proteinExistence type="predicted"/>
<comment type="caution">
    <text evidence="2">The sequence shown here is derived from an EMBL/GenBank/DDBJ whole genome shotgun (WGS) entry which is preliminary data.</text>
</comment>
<dbReference type="AlphaFoldDB" id="A0A6A2Y294"/>
<accession>A0A6A2Y294</accession>
<feature type="chain" id="PRO_5025356722" description="Secreted protein" evidence="1">
    <location>
        <begin position="29"/>
        <end position="282"/>
    </location>
</feature>
<evidence type="ECO:0000313" key="3">
    <source>
        <dbReference type="Proteomes" id="UP000436088"/>
    </source>
</evidence>
<reference evidence="2" key="1">
    <citation type="submission" date="2019-09" db="EMBL/GenBank/DDBJ databases">
        <title>Draft genome information of white flower Hibiscus syriacus.</title>
        <authorList>
            <person name="Kim Y.-M."/>
        </authorList>
    </citation>
    <scope>NUCLEOTIDE SEQUENCE [LARGE SCALE GENOMIC DNA]</scope>
    <source>
        <strain evidence="2">YM2019G1</strain>
    </source>
</reference>
<protein>
    <recommendedName>
        <fullName evidence="4">Secreted protein</fullName>
    </recommendedName>
</protein>
<evidence type="ECO:0000313" key="2">
    <source>
        <dbReference type="EMBL" id="KAE8663897.1"/>
    </source>
</evidence>
<sequence>MVKLYSPSLALGSLAMLRGLLVSQPSNAAPIVVEGPGGFEKEGLKLTRGVPKINTHVNELNVQRTVCEPCGGKFVYIWLFALSTIFHERTMEDINAHMESLVSFAGKKRHGKFREGGGCPSIAIILQHPGDSSAGHPGIHPPLPLESSLSILHDDQPGLFGARQAPFLLRTHDAGALLPSVLKIGSDRPVQPVQSGTLLSPHDRFANRSGSENMLLPVSARRAQHLRDAYRQALVQLHLPRLRCLSYHLHGVLAVLWGLVPQCGTAAPITGNGPVSALKKKA</sequence>
<evidence type="ECO:0008006" key="4">
    <source>
        <dbReference type="Google" id="ProtNLM"/>
    </source>
</evidence>
<dbReference type="EMBL" id="VEPZ02001663">
    <property type="protein sequence ID" value="KAE8663897.1"/>
    <property type="molecule type" value="Genomic_DNA"/>
</dbReference>
<feature type="signal peptide" evidence="1">
    <location>
        <begin position="1"/>
        <end position="28"/>
    </location>
</feature>
<name>A0A6A2Y294_HIBSY</name>
<gene>
    <name evidence="2" type="ORF">F3Y22_tig00112864pilonHSYRG00143</name>
</gene>
<keyword evidence="3" id="KW-1185">Reference proteome</keyword>
<organism evidence="2 3">
    <name type="scientific">Hibiscus syriacus</name>
    <name type="common">Rose of Sharon</name>
    <dbReference type="NCBI Taxonomy" id="106335"/>
    <lineage>
        <taxon>Eukaryota</taxon>
        <taxon>Viridiplantae</taxon>
        <taxon>Streptophyta</taxon>
        <taxon>Embryophyta</taxon>
        <taxon>Tracheophyta</taxon>
        <taxon>Spermatophyta</taxon>
        <taxon>Magnoliopsida</taxon>
        <taxon>eudicotyledons</taxon>
        <taxon>Gunneridae</taxon>
        <taxon>Pentapetalae</taxon>
        <taxon>rosids</taxon>
        <taxon>malvids</taxon>
        <taxon>Malvales</taxon>
        <taxon>Malvaceae</taxon>
        <taxon>Malvoideae</taxon>
        <taxon>Hibiscus</taxon>
    </lineage>
</organism>
<dbReference type="Proteomes" id="UP000436088">
    <property type="component" value="Unassembled WGS sequence"/>
</dbReference>